<evidence type="ECO:0000256" key="1">
    <source>
        <dbReference type="ARBA" id="ARBA00001936"/>
    </source>
</evidence>
<dbReference type="EC" id="4.6.1.-" evidence="11"/>
<dbReference type="InParanoid" id="C3ZMV7"/>
<comment type="cofactor">
    <cofactor evidence="1 11">
        <name>Mn(2+)</name>
        <dbReference type="ChEBI" id="CHEBI:29035"/>
    </cofactor>
</comment>
<feature type="domain" description="EndoU" evidence="13">
    <location>
        <begin position="1"/>
        <end position="268"/>
    </location>
</feature>
<name>C3ZMV7_BRAFL</name>
<evidence type="ECO:0000313" key="14">
    <source>
        <dbReference type="EMBL" id="EEN46097.1"/>
    </source>
</evidence>
<dbReference type="GO" id="GO:0016829">
    <property type="term" value="F:lyase activity"/>
    <property type="evidence" value="ECO:0007669"/>
    <property type="project" value="UniProtKB-KW"/>
</dbReference>
<dbReference type="InterPro" id="IPR018998">
    <property type="entry name" value="EndoU_C"/>
</dbReference>
<keyword evidence="9 11" id="KW-0464">Manganese</keyword>
<keyword evidence="4 11" id="KW-0540">Nuclease</keyword>
<keyword evidence="7 11" id="KW-0378">Hydrolase</keyword>
<evidence type="ECO:0000256" key="4">
    <source>
        <dbReference type="ARBA" id="ARBA00022722"/>
    </source>
</evidence>
<evidence type="ECO:0000256" key="10">
    <source>
        <dbReference type="ARBA" id="ARBA00023239"/>
    </source>
</evidence>
<evidence type="ECO:0000256" key="5">
    <source>
        <dbReference type="ARBA" id="ARBA00022723"/>
    </source>
</evidence>
<dbReference type="Pfam" id="PF09412">
    <property type="entry name" value="XendoU"/>
    <property type="match status" value="1"/>
</dbReference>
<evidence type="ECO:0000256" key="11">
    <source>
        <dbReference type="RuleBase" id="RU367085"/>
    </source>
</evidence>
<keyword evidence="5 11" id="KW-0479">Metal-binding</keyword>
<accession>C3ZMV7</accession>
<dbReference type="InterPro" id="IPR037227">
    <property type="entry name" value="EndoU-like"/>
</dbReference>
<dbReference type="InterPro" id="IPR039787">
    <property type="entry name" value="ENDOU"/>
</dbReference>
<keyword evidence="8 11" id="KW-0694">RNA-binding</keyword>
<evidence type="ECO:0000256" key="12">
    <source>
        <dbReference type="SAM" id="MobiDB-lite"/>
    </source>
</evidence>
<dbReference type="EMBL" id="GG666648">
    <property type="protein sequence ID" value="EEN46097.1"/>
    <property type="molecule type" value="Genomic_DNA"/>
</dbReference>
<dbReference type="SUPFAM" id="SSF142877">
    <property type="entry name" value="EndoU-like"/>
    <property type="match status" value="1"/>
</dbReference>
<protein>
    <recommendedName>
        <fullName evidence="11">Uridylate-specific endoribonuclease</fullName>
        <ecNumber evidence="11">4.6.1.-</ecNumber>
    </recommendedName>
</protein>
<dbReference type="CDD" id="cd21159">
    <property type="entry name" value="XendoU"/>
    <property type="match status" value="1"/>
</dbReference>
<keyword evidence="10" id="KW-0456">Lyase</keyword>
<evidence type="ECO:0000256" key="7">
    <source>
        <dbReference type="ARBA" id="ARBA00022801"/>
    </source>
</evidence>
<evidence type="ECO:0000259" key="13">
    <source>
        <dbReference type="PROSITE" id="PS51959"/>
    </source>
</evidence>
<feature type="region of interest" description="Disordered" evidence="12">
    <location>
        <begin position="1"/>
        <end position="28"/>
    </location>
</feature>
<dbReference type="eggNOG" id="KOG2849">
    <property type="taxonomic scope" value="Eukaryota"/>
</dbReference>
<dbReference type="GO" id="GO:0004521">
    <property type="term" value="F:RNA endonuclease activity"/>
    <property type="evidence" value="ECO:0007669"/>
    <property type="project" value="UniProtKB-UniRule"/>
</dbReference>
<comment type="similarity">
    <text evidence="2 11">Belongs to the ENDOU family.</text>
</comment>
<dbReference type="GO" id="GO:0016787">
    <property type="term" value="F:hydrolase activity"/>
    <property type="evidence" value="ECO:0007669"/>
    <property type="project" value="UniProtKB-KW"/>
</dbReference>
<evidence type="ECO:0000256" key="2">
    <source>
        <dbReference type="ARBA" id="ARBA00010168"/>
    </source>
</evidence>
<proteinExistence type="inferred from homology"/>
<evidence type="ECO:0000256" key="8">
    <source>
        <dbReference type="ARBA" id="ARBA00022884"/>
    </source>
</evidence>
<sequence length="361" mass="41239">MERLAVELDTSGNNGPLHEHNNPLHDRNPESELYAGHQRLVPCIGDKLFPFVKRRELESIPTYKAFLRLLDNYTADVNQPEHVTQKEQNEARAFLNRCLVTEVMQEAHSFLADEGRAPGSKSGFKDMLYKMWFTPYTRTHTDRAKRSSSAFEHTFVGETRCGHVIGFHNWLRLYSEERQGNIRHRGCRCCDCDDRIILTIDFDWKGKSKTRDSFFVGTSPEFELALYTVCFLAGDGAKTEVVLGGERVTIATFRLNGQIGSCYPILQQQDQSDTESDTEDDSADNPLVAEGLDFLEYLEDQDIGPEMGKRRLKGIYEEDYTESCGRRSGTPFSQVLRTLRLNDKVEIYINNDGVDIVNILE</sequence>
<evidence type="ECO:0000256" key="3">
    <source>
        <dbReference type="ARBA" id="ARBA00011245"/>
    </source>
</evidence>
<dbReference type="PANTHER" id="PTHR12439">
    <property type="entry name" value="PLACENTAL PROTEIN 11-RELATED"/>
    <property type="match status" value="1"/>
</dbReference>
<keyword evidence="6 11" id="KW-0255">Endonuclease</keyword>
<feature type="compositionally biased region" description="Basic and acidic residues" evidence="12">
    <location>
        <begin position="17"/>
        <end position="28"/>
    </location>
</feature>
<dbReference type="AlphaFoldDB" id="C3ZMV7"/>
<dbReference type="GO" id="GO:0003723">
    <property type="term" value="F:RNA binding"/>
    <property type="evidence" value="ECO:0007669"/>
    <property type="project" value="UniProtKB-UniRule"/>
</dbReference>
<evidence type="ECO:0000256" key="9">
    <source>
        <dbReference type="ARBA" id="ARBA00023211"/>
    </source>
</evidence>
<evidence type="ECO:0000256" key="6">
    <source>
        <dbReference type="ARBA" id="ARBA00022759"/>
    </source>
</evidence>
<organism>
    <name type="scientific">Branchiostoma floridae</name>
    <name type="common">Florida lancelet</name>
    <name type="synonym">Amphioxus</name>
    <dbReference type="NCBI Taxonomy" id="7739"/>
    <lineage>
        <taxon>Eukaryota</taxon>
        <taxon>Metazoa</taxon>
        <taxon>Chordata</taxon>
        <taxon>Cephalochordata</taxon>
        <taxon>Leptocardii</taxon>
        <taxon>Amphioxiformes</taxon>
        <taxon>Branchiostomatidae</taxon>
        <taxon>Branchiostoma</taxon>
    </lineage>
</organism>
<comment type="subunit">
    <text evidence="3 11">Monomer.</text>
</comment>
<dbReference type="GO" id="GO:0046872">
    <property type="term" value="F:metal ion binding"/>
    <property type="evidence" value="ECO:0007669"/>
    <property type="project" value="UniProtKB-UniRule"/>
</dbReference>
<reference evidence="14" key="1">
    <citation type="journal article" date="2008" name="Nature">
        <title>The amphioxus genome and the evolution of the chordate karyotype.</title>
        <authorList>
            <consortium name="US DOE Joint Genome Institute (JGI-PGF)"/>
            <person name="Putnam N.H."/>
            <person name="Butts T."/>
            <person name="Ferrier D.E.K."/>
            <person name="Furlong R.F."/>
            <person name="Hellsten U."/>
            <person name="Kawashima T."/>
            <person name="Robinson-Rechavi M."/>
            <person name="Shoguchi E."/>
            <person name="Terry A."/>
            <person name="Yu J.-K."/>
            <person name="Benito-Gutierrez E.L."/>
            <person name="Dubchak I."/>
            <person name="Garcia-Fernandez J."/>
            <person name="Gibson-Brown J.J."/>
            <person name="Grigoriev I.V."/>
            <person name="Horton A.C."/>
            <person name="de Jong P.J."/>
            <person name="Jurka J."/>
            <person name="Kapitonov V.V."/>
            <person name="Kohara Y."/>
            <person name="Kuroki Y."/>
            <person name="Lindquist E."/>
            <person name="Lucas S."/>
            <person name="Osoegawa K."/>
            <person name="Pennacchio L.A."/>
            <person name="Salamov A.A."/>
            <person name="Satou Y."/>
            <person name="Sauka-Spengler T."/>
            <person name="Schmutz J."/>
            <person name="Shin-I T."/>
            <person name="Toyoda A."/>
            <person name="Bronner-Fraser M."/>
            <person name="Fujiyama A."/>
            <person name="Holland L.Z."/>
            <person name="Holland P.W.H."/>
            <person name="Satoh N."/>
            <person name="Rokhsar D.S."/>
        </authorList>
    </citation>
    <scope>NUCLEOTIDE SEQUENCE [LARGE SCALE GENOMIC DNA]</scope>
    <source>
        <strain evidence="14">S238N-H82</strain>
        <tissue evidence="14">Testes</tissue>
    </source>
</reference>
<gene>
    <name evidence="14" type="ORF">BRAFLDRAFT_123454</name>
</gene>
<dbReference type="PANTHER" id="PTHR12439:SF11">
    <property type="entry name" value="URIDYLATE-SPECIFIC ENDORIBONUCLEASE"/>
    <property type="match status" value="1"/>
</dbReference>
<dbReference type="PROSITE" id="PS51959">
    <property type="entry name" value="ENDOU"/>
    <property type="match status" value="1"/>
</dbReference>
<comment type="catalytic activity">
    <reaction evidence="11">
        <text>ribonucleotidyl-uridine-RNA = a 5'-end dephospho-uridine-RNA + a 3'-end 2',3'-cyclophospho-ribonucleotide-RNA</text>
        <dbReference type="Rhea" id="RHEA:67792"/>
        <dbReference type="Rhea" id="RHEA-COMP:10464"/>
        <dbReference type="Rhea" id="RHEA-COMP:17354"/>
        <dbReference type="Rhea" id="RHEA-COMP:17356"/>
        <dbReference type="ChEBI" id="CHEBI:83064"/>
        <dbReference type="ChEBI" id="CHEBI:173117"/>
        <dbReference type="ChEBI" id="CHEBI:173224"/>
    </reaction>
</comment>